<feature type="region of interest" description="Disordered" evidence="1">
    <location>
        <begin position="224"/>
        <end position="279"/>
    </location>
</feature>
<dbReference type="PROSITE" id="PS51178">
    <property type="entry name" value="PASTA"/>
    <property type="match status" value="1"/>
</dbReference>
<feature type="domain" description="PASTA" evidence="2">
    <location>
        <begin position="273"/>
        <end position="338"/>
    </location>
</feature>
<keyword evidence="3" id="KW-0418">Kinase</keyword>
<dbReference type="SMART" id="SM00740">
    <property type="entry name" value="PASTA"/>
    <property type="match status" value="1"/>
</dbReference>
<sequence>MKRIRGRGRALVALTVVLAVFGLLTTGCIGMGGKVAVRAVARGVPTAAPFFKQAMALGADIAVGKALADFSGERDGGDPGLYGGTRDAGRCDKAKLVEFLEKPENRGKAQEWAKTQGLDGVGEIEGFVKRLTPVVLRADTLVRNHDFVKGRAKAFDALLEAGIAVLVDQFGKPAVQCTCGNPLKSFDHGIGDADVKFDDRNKEWSSYDSKKVTKVKPAPKEEPVEVYELVDVEEPDSGLARETGSDGTDDEVLPEAPGGPSEGPSGEPSEETGPPVEVPEVRGLSLEEAQVRLEAAGFEVATAEEASDTALPGTVLGQSPEPATQAASASLVTVTVAVPGGSQTGAPPVSGEPTDGVGTGEGTVGGQDGGTGEVGEAGEVGGGSGSDGGGSGSGGLFGGAAEGQ</sequence>
<dbReference type="PROSITE" id="PS51257">
    <property type="entry name" value="PROKAR_LIPOPROTEIN"/>
    <property type="match status" value="1"/>
</dbReference>
<dbReference type="InterPro" id="IPR046704">
    <property type="entry name" value="DUF6777"/>
</dbReference>
<dbReference type="InterPro" id="IPR005543">
    <property type="entry name" value="PASTA_dom"/>
</dbReference>
<dbReference type="EMBL" id="CP030073">
    <property type="protein sequence ID" value="AWW38246.1"/>
    <property type="molecule type" value="Genomic_DNA"/>
</dbReference>
<name>A0A2Z4J066_9ACTN</name>
<feature type="compositionally biased region" description="Acidic residues" evidence="1">
    <location>
        <begin position="224"/>
        <end position="236"/>
    </location>
</feature>
<dbReference type="AlphaFoldDB" id="A0A2Z4J066"/>
<dbReference type="RefSeq" id="WP_112439045.1">
    <property type="nucleotide sequence ID" value="NZ_CP030073.1"/>
</dbReference>
<keyword evidence="4" id="KW-1185">Reference proteome</keyword>
<organism evidence="3 4">
    <name type="scientific">Streptomyces cadmiisoli</name>
    <dbReference type="NCBI Taxonomy" id="2184053"/>
    <lineage>
        <taxon>Bacteria</taxon>
        <taxon>Bacillati</taxon>
        <taxon>Actinomycetota</taxon>
        <taxon>Actinomycetes</taxon>
        <taxon>Kitasatosporales</taxon>
        <taxon>Streptomycetaceae</taxon>
        <taxon>Streptomyces</taxon>
        <taxon>Streptomyces aurantiacus group</taxon>
    </lineage>
</organism>
<evidence type="ECO:0000313" key="4">
    <source>
        <dbReference type="Proteomes" id="UP000249616"/>
    </source>
</evidence>
<proteinExistence type="predicted"/>
<dbReference type="CDD" id="cd06577">
    <property type="entry name" value="PASTA_pknB"/>
    <property type="match status" value="1"/>
</dbReference>
<protein>
    <submittedName>
        <fullName evidence="3">Serine/threonine kinase</fullName>
    </submittedName>
</protein>
<feature type="compositionally biased region" description="Low complexity" evidence="1">
    <location>
        <begin position="323"/>
        <end position="338"/>
    </location>
</feature>
<dbReference type="Proteomes" id="UP000249616">
    <property type="component" value="Chromosome"/>
</dbReference>
<feature type="compositionally biased region" description="Gly residues" evidence="1">
    <location>
        <begin position="357"/>
        <end position="404"/>
    </location>
</feature>
<gene>
    <name evidence="3" type="ORF">DN051_17610</name>
</gene>
<dbReference type="Pfam" id="PF03793">
    <property type="entry name" value="PASTA"/>
    <property type="match status" value="1"/>
</dbReference>
<reference evidence="3 4" key="1">
    <citation type="journal article" date="2019" name="Int. J. Syst. Evol. Microbiol.">
        <title>Streptomyces cadmiisoli sp. nov., a novel actinomycete isolated from cadmium-contaminated soil.</title>
        <authorList>
            <person name="Li K."/>
            <person name="Tang X."/>
            <person name="Zhao J."/>
            <person name="Guo Y."/>
            <person name="Tang Y."/>
            <person name="Gao J."/>
        </authorList>
    </citation>
    <scope>NUCLEOTIDE SEQUENCE [LARGE SCALE GENOMIC DNA]</scope>
    <source>
        <strain evidence="3 4">ZFG47</strain>
    </source>
</reference>
<dbReference type="Pfam" id="PF20568">
    <property type="entry name" value="DUF6777"/>
    <property type="match status" value="1"/>
</dbReference>
<feature type="region of interest" description="Disordered" evidence="1">
    <location>
        <begin position="304"/>
        <end position="404"/>
    </location>
</feature>
<keyword evidence="3" id="KW-0808">Transferase</keyword>
<evidence type="ECO:0000259" key="2">
    <source>
        <dbReference type="PROSITE" id="PS51178"/>
    </source>
</evidence>
<dbReference type="KEGG" id="scad:DN051_17610"/>
<dbReference type="GO" id="GO:0016301">
    <property type="term" value="F:kinase activity"/>
    <property type="evidence" value="ECO:0007669"/>
    <property type="project" value="UniProtKB-KW"/>
</dbReference>
<dbReference type="Gene3D" id="3.30.10.20">
    <property type="match status" value="1"/>
</dbReference>
<accession>A0A2Z4J066</accession>
<feature type="compositionally biased region" description="Low complexity" evidence="1">
    <location>
        <begin position="254"/>
        <end position="275"/>
    </location>
</feature>
<evidence type="ECO:0000256" key="1">
    <source>
        <dbReference type="SAM" id="MobiDB-lite"/>
    </source>
</evidence>
<evidence type="ECO:0000313" key="3">
    <source>
        <dbReference type="EMBL" id="AWW38246.1"/>
    </source>
</evidence>